<protein>
    <recommendedName>
        <fullName evidence="4">Lipoprotein</fullName>
    </recommendedName>
</protein>
<dbReference type="Proteomes" id="UP000651050">
    <property type="component" value="Unassembled WGS sequence"/>
</dbReference>
<keyword evidence="1" id="KW-0732">Signal</keyword>
<evidence type="ECO:0000313" key="2">
    <source>
        <dbReference type="EMBL" id="MBG9388399.1"/>
    </source>
</evidence>
<reference evidence="2" key="1">
    <citation type="submission" date="2020-11" db="EMBL/GenBank/DDBJ databases">
        <title>Bacterial whole genome sequence for Caenimonas sp. DR4.4.</title>
        <authorList>
            <person name="Le V."/>
            <person name="Ko S.-R."/>
            <person name="Ahn C.-Y."/>
            <person name="Oh H.-M."/>
        </authorList>
    </citation>
    <scope>NUCLEOTIDE SEQUENCE</scope>
    <source>
        <strain evidence="2">DR4.4</strain>
    </source>
</reference>
<accession>A0A931MH41</accession>
<dbReference type="RefSeq" id="WP_196986266.1">
    <property type="nucleotide sequence ID" value="NZ_JADWYS010000001.1"/>
</dbReference>
<organism evidence="2 3">
    <name type="scientific">Caenimonas aquaedulcis</name>
    <dbReference type="NCBI Taxonomy" id="2793270"/>
    <lineage>
        <taxon>Bacteria</taxon>
        <taxon>Pseudomonadati</taxon>
        <taxon>Pseudomonadota</taxon>
        <taxon>Betaproteobacteria</taxon>
        <taxon>Burkholderiales</taxon>
        <taxon>Comamonadaceae</taxon>
        <taxon>Caenimonas</taxon>
    </lineage>
</organism>
<sequence length="234" mass="24027">MFARHLFLALAAASLLLAGCGGGSEQAASLSAEKFAAVKQHADAHAASVTPAQAAEQLLNAAESAYPGYFTGHKQTQSYGAFAFRFYPETNMYLGVAIVAGLGYTQNGIYVVGTGFGTLANPAYQGVVTNFLPGLVIDSGLGGNKTLTVTVTVQGFSSTIQVGSVPAPTTEVDFCSGLTSDTTFTSIGEQGGGSLTINSCSFNGTSGSISATLTYVIPGYPSQVIPYTIMYSYS</sequence>
<dbReference type="PROSITE" id="PS51257">
    <property type="entry name" value="PROKAR_LIPOPROTEIN"/>
    <property type="match status" value="1"/>
</dbReference>
<feature type="chain" id="PRO_5037365521" description="Lipoprotein" evidence="1">
    <location>
        <begin position="19"/>
        <end position="234"/>
    </location>
</feature>
<dbReference type="AlphaFoldDB" id="A0A931MH41"/>
<comment type="caution">
    <text evidence="2">The sequence shown here is derived from an EMBL/GenBank/DDBJ whole genome shotgun (WGS) entry which is preliminary data.</text>
</comment>
<evidence type="ECO:0008006" key="4">
    <source>
        <dbReference type="Google" id="ProtNLM"/>
    </source>
</evidence>
<feature type="signal peptide" evidence="1">
    <location>
        <begin position="1"/>
        <end position="18"/>
    </location>
</feature>
<keyword evidence="3" id="KW-1185">Reference proteome</keyword>
<proteinExistence type="predicted"/>
<evidence type="ECO:0000313" key="3">
    <source>
        <dbReference type="Proteomes" id="UP000651050"/>
    </source>
</evidence>
<name>A0A931MH41_9BURK</name>
<evidence type="ECO:0000256" key="1">
    <source>
        <dbReference type="SAM" id="SignalP"/>
    </source>
</evidence>
<dbReference type="EMBL" id="JADWYS010000001">
    <property type="protein sequence ID" value="MBG9388399.1"/>
    <property type="molecule type" value="Genomic_DNA"/>
</dbReference>
<gene>
    <name evidence="2" type="ORF">I5803_10230</name>
</gene>